<dbReference type="Gene3D" id="3.20.20.140">
    <property type="entry name" value="Metal-dependent hydrolases"/>
    <property type="match status" value="1"/>
</dbReference>
<dbReference type="InterPro" id="IPR052358">
    <property type="entry name" value="Aro_Compnd_Degr_Hydrolases"/>
</dbReference>
<feature type="compositionally biased region" description="Pro residues" evidence="1">
    <location>
        <begin position="1"/>
        <end position="11"/>
    </location>
</feature>
<dbReference type="RefSeq" id="WP_088604512.1">
    <property type="nucleotide sequence ID" value="NZ_NJIH01000009.1"/>
</dbReference>
<proteinExistence type="predicted"/>
<keyword evidence="3" id="KW-0378">Hydrolase</keyword>
<dbReference type="InterPro" id="IPR032466">
    <property type="entry name" value="Metal_Hydrolase"/>
</dbReference>
<reference evidence="4" key="1">
    <citation type="submission" date="2017-06" db="EMBL/GenBank/DDBJ databases">
        <title>Herbaspirillum phytohormonus sp. nov., isolated from the root nodule of Robinia pseudoacacia in lead-zinc mine.</title>
        <authorList>
            <person name="Fan M."/>
            <person name="Lin Y."/>
        </authorList>
    </citation>
    <scope>NUCLEOTIDE SEQUENCE [LARGE SCALE GENOMIC DNA]</scope>
    <source>
        <strain evidence="4">SC-089</strain>
    </source>
</reference>
<comment type="caution">
    <text evidence="3">The sequence shown here is derived from an EMBL/GenBank/DDBJ whole genome shotgun (WGS) entry which is preliminary data.</text>
</comment>
<evidence type="ECO:0000313" key="4">
    <source>
        <dbReference type="Proteomes" id="UP000214603"/>
    </source>
</evidence>
<dbReference type="PANTHER" id="PTHR35563">
    <property type="entry name" value="BARREL METAL-DEPENDENT HYDROLASE, PUTATIVE (AFU_ORTHOLOGUE AFUA_1G16240)-RELATED"/>
    <property type="match status" value="1"/>
</dbReference>
<dbReference type="PANTHER" id="PTHR35563:SF2">
    <property type="entry name" value="BARREL METAL-DEPENDENT HYDROLASE, PUTATIVE (AFU_ORTHOLOGUE AFUA_1G16240)-RELATED"/>
    <property type="match status" value="1"/>
</dbReference>
<name>A0A225M8A6_9BURK</name>
<evidence type="ECO:0000256" key="1">
    <source>
        <dbReference type="SAM" id="MobiDB-lite"/>
    </source>
</evidence>
<feature type="region of interest" description="Disordered" evidence="1">
    <location>
        <begin position="1"/>
        <end position="26"/>
    </location>
</feature>
<accession>A0A225M8A6</accession>
<gene>
    <name evidence="3" type="ORF">CEY11_16515</name>
</gene>
<organism evidence="3 4">
    <name type="scientific">Candidimonas nitroreducens</name>
    <dbReference type="NCBI Taxonomy" id="683354"/>
    <lineage>
        <taxon>Bacteria</taxon>
        <taxon>Pseudomonadati</taxon>
        <taxon>Pseudomonadota</taxon>
        <taxon>Betaproteobacteria</taxon>
        <taxon>Burkholderiales</taxon>
        <taxon>Alcaligenaceae</taxon>
        <taxon>Candidimonas</taxon>
    </lineage>
</organism>
<protein>
    <submittedName>
        <fullName evidence="3">2-pyrone-4,6-dicarboxylate hydrolase</fullName>
    </submittedName>
</protein>
<dbReference type="OrthoDB" id="9787654at2"/>
<dbReference type="InterPro" id="IPR006680">
    <property type="entry name" value="Amidohydro-rel"/>
</dbReference>
<dbReference type="Proteomes" id="UP000214603">
    <property type="component" value="Unassembled WGS sequence"/>
</dbReference>
<keyword evidence="4" id="KW-1185">Reference proteome</keyword>
<feature type="domain" description="Amidohydrolase-related" evidence="2">
    <location>
        <begin position="27"/>
        <end position="289"/>
    </location>
</feature>
<evidence type="ECO:0000259" key="2">
    <source>
        <dbReference type="Pfam" id="PF04909"/>
    </source>
</evidence>
<sequence>MSSVPPTPPQASAPAAGQGGRAPDGACDAHIHIYDRRFPAQAQGLPPPRFLGVPEYLELRRRLNLQRTVVVTPGIYGTDNRVTLQAIRDLGAESARGVAVLHPDVAEEELDALHAGGVRGVRFTLFNPATAVTRFDMIEPLAQRIQRLGWHVQLHLMAQQIVEHAALLERLPGTLVFDHMLRLPKGSGPGHAALDIVAGLLARGKTWVKLSGAYLNSQREDYADTVVTARALIGLAPRRMVWGSDWPHPTEAGAGPDDAALYALLAQWAPDAQARRRILVDNPAELYGF</sequence>
<dbReference type="GO" id="GO:0016787">
    <property type="term" value="F:hydrolase activity"/>
    <property type="evidence" value="ECO:0007669"/>
    <property type="project" value="UniProtKB-KW"/>
</dbReference>
<dbReference type="SUPFAM" id="SSF51556">
    <property type="entry name" value="Metallo-dependent hydrolases"/>
    <property type="match status" value="1"/>
</dbReference>
<dbReference type="EMBL" id="NJIH01000009">
    <property type="protein sequence ID" value="OWT57508.1"/>
    <property type="molecule type" value="Genomic_DNA"/>
</dbReference>
<dbReference type="AlphaFoldDB" id="A0A225M8A6"/>
<evidence type="ECO:0000313" key="3">
    <source>
        <dbReference type="EMBL" id="OWT57508.1"/>
    </source>
</evidence>
<dbReference type="Pfam" id="PF04909">
    <property type="entry name" value="Amidohydro_2"/>
    <property type="match status" value="1"/>
</dbReference>